<dbReference type="EMBL" id="VFNV01000001">
    <property type="protein sequence ID" value="TQK76299.1"/>
    <property type="molecule type" value="Genomic_DNA"/>
</dbReference>
<comment type="caution">
    <text evidence="1">The sequence shown here is derived from an EMBL/GenBank/DDBJ whole genome shotgun (WGS) entry which is preliminary data.</text>
</comment>
<gene>
    <name evidence="1" type="ORF">FB389_0962</name>
</gene>
<evidence type="ECO:0000313" key="2">
    <source>
        <dbReference type="Proteomes" id="UP000316181"/>
    </source>
</evidence>
<name>A0A542SNW3_9MICO</name>
<protein>
    <submittedName>
        <fullName evidence="1">Uncharacterized protein</fullName>
    </submittedName>
</protein>
<proteinExistence type="predicted"/>
<accession>A0A542SNW3</accession>
<dbReference type="AlphaFoldDB" id="A0A542SNW3"/>
<evidence type="ECO:0000313" key="1">
    <source>
        <dbReference type="EMBL" id="TQK76299.1"/>
    </source>
</evidence>
<organism evidence="1 2">
    <name type="scientific">Rarobacter incanus</name>
    <dbReference type="NCBI Taxonomy" id="153494"/>
    <lineage>
        <taxon>Bacteria</taxon>
        <taxon>Bacillati</taxon>
        <taxon>Actinomycetota</taxon>
        <taxon>Actinomycetes</taxon>
        <taxon>Micrococcales</taxon>
        <taxon>Rarobacteraceae</taxon>
        <taxon>Rarobacter</taxon>
    </lineage>
</organism>
<sequence length="48" mass="5732">MTWKVITSLPEFEETKGLRSFLGLFLKEGGHFAHYHHLLWDSWSRSVR</sequence>
<reference evidence="1 2" key="1">
    <citation type="submission" date="2019-06" db="EMBL/GenBank/DDBJ databases">
        <title>Sequencing the genomes of 1000 actinobacteria strains.</title>
        <authorList>
            <person name="Klenk H.-P."/>
        </authorList>
    </citation>
    <scope>NUCLEOTIDE SEQUENCE [LARGE SCALE GENOMIC DNA]</scope>
    <source>
        <strain evidence="1 2">DSM 10596</strain>
    </source>
</reference>
<keyword evidence="2" id="KW-1185">Reference proteome</keyword>
<dbReference type="Proteomes" id="UP000316181">
    <property type="component" value="Unassembled WGS sequence"/>
</dbReference>